<dbReference type="EMBL" id="BTSX01000001">
    <property type="protein sequence ID" value="GMS81503.1"/>
    <property type="molecule type" value="Genomic_DNA"/>
</dbReference>
<protein>
    <submittedName>
        <fullName evidence="1">Uncharacterized protein</fullName>
    </submittedName>
</protein>
<keyword evidence="2" id="KW-1185">Reference proteome</keyword>
<gene>
    <name evidence="1" type="ORF">PENTCL1PPCAC_3678</name>
</gene>
<organism evidence="1 2">
    <name type="scientific">Pristionchus entomophagus</name>
    <dbReference type="NCBI Taxonomy" id="358040"/>
    <lineage>
        <taxon>Eukaryota</taxon>
        <taxon>Metazoa</taxon>
        <taxon>Ecdysozoa</taxon>
        <taxon>Nematoda</taxon>
        <taxon>Chromadorea</taxon>
        <taxon>Rhabditida</taxon>
        <taxon>Rhabditina</taxon>
        <taxon>Diplogasteromorpha</taxon>
        <taxon>Diplogasteroidea</taxon>
        <taxon>Neodiplogasteridae</taxon>
        <taxon>Pristionchus</taxon>
    </lineage>
</organism>
<accession>A0AAV5SH27</accession>
<dbReference type="Proteomes" id="UP001432027">
    <property type="component" value="Unassembled WGS sequence"/>
</dbReference>
<feature type="non-terminal residue" evidence="1">
    <location>
        <position position="116"/>
    </location>
</feature>
<proteinExistence type="predicted"/>
<comment type="caution">
    <text evidence="1">The sequence shown here is derived from an EMBL/GenBank/DDBJ whole genome shotgun (WGS) entry which is preliminary data.</text>
</comment>
<evidence type="ECO:0000313" key="2">
    <source>
        <dbReference type="Proteomes" id="UP001432027"/>
    </source>
</evidence>
<sequence>SWNTTLLELIKGPRYAESIARVYITSGISEEQTAYAAQDTALAKLNAEAHDFVQMYAMIPDTCVDGVGVGKWLDIEGKYSHHSKTEVTCYPQKILHDCTKEKLLAGIATVAPCFFS</sequence>
<feature type="non-terminal residue" evidence="1">
    <location>
        <position position="1"/>
    </location>
</feature>
<evidence type="ECO:0000313" key="1">
    <source>
        <dbReference type="EMBL" id="GMS81503.1"/>
    </source>
</evidence>
<name>A0AAV5SH27_9BILA</name>
<reference evidence="1" key="1">
    <citation type="submission" date="2023-10" db="EMBL/GenBank/DDBJ databases">
        <title>Genome assembly of Pristionchus species.</title>
        <authorList>
            <person name="Yoshida K."/>
            <person name="Sommer R.J."/>
        </authorList>
    </citation>
    <scope>NUCLEOTIDE SEQUENCE</scope>
    <source>
        <strain evidence="1">RS0144</strain>
    </source>
</reference>
<dbReference type="AlphaFoldDB" id="A0AAV5SH27"/>